<name>A0ABS0HCI4_9SPHN</name>
<evidence type="ECO:0000313" key="4">
    <source>
        <dbReference type="Proteomes" id="UP000600799"/>
    </source>
</evidence>
<sequence length="201" mass="20676">MNKKLSIAAKSAVTLVGGLLLAMSPAHAVVRTVTWTDGSGVSQTATFDFNVVQGALNDASVQTALIGQPWSEDGSIAAQFAAALGNDLGIFPHPGEGGSVSTGPVFYALQSLNQNGGGLIDIDGAFFSGDSTYQNSYFLVGVDPSQTILNFATASSVAIPEIDGAKLPVALFIVLAFALWMQRRRAAARTDGELDLVGAAA</sequence>
<feature type="signal peptide" evidence="2">
    <location>
        <begin position="1"/>
        <end position="28"/>
    </location>
</feature>
<keyword evidence="1" id="KW-0472">Membrane</keyword>
<reference evidence="3 4" key="1">
    <citation type="submission" date="2020-11" db="EMBL/GenBank/DDBJ databases">
        <title>The genome sequence of Novosphingobium sp. 1Y9A.</title>
        <authorList>
            <person name="Liu Y."/>
        </authorList>
    </citation>
    <scope>NUCLEOTIDE SEQUENCE [LARGE SCALE GENOMIC DNA]</scope>
    <source>
        <strain evidence="3 4">1Y9A</strain>
    </source>
</reference>
<evidence type="ECO:0000256" key="2">
    <source>
        <dbReference type="SAM" id="SignalP"/>
    </source>
</evidence>
<keyword evidence="4" id="KW-1185">Reference proteome</keyword>
<evidence type="ECO:0000256" key="1">
    <source>
        <dbReference type="SAM" id="Phobius"/>
    </source>
</evidence>
<dbReference type="RefSeq" id="WP_196274042.1">
    <property type="nucleotide sequence ID" value="NZ_JADQDC010000001.1"/>
</dbReference>
<feature type="chain" id="PRO_5046305463" description="PEP-CTERM protein-sorting domain-containing protein" evidence="2">
    <location>
        <begin position="29"/>
        <end position="201"/>
    </location>
</feature>
<comment type="caution">
    <text evidence="3">The sequence shown here is derived from an EMBL/GenBank/DDBJ whole genome shotgun (WGS) entry which is preliminary data.</text>
</comment>
<keyword evidence="1" id="KW-0812">Transmembrane</keyword>
<evidence type="ECO:0000313" key="3">
    <source>
        <dbReference type="EMBL" id="MBF9149676.1"/>
    </source>
</evidence>
<evidence type="ECO:0008006" key="5">
    <source>
        <dbReference type="Google" id="ProtNLM"/>
    </source>
</evidence>
<proteinExistence type="predicted"/>
<protein>
    <recommendedName>
        <fullName evidence="5">PEP-CTERM protein-sorting domain-containing protein</fullName>
    </recommendedName>
</protein>
<keyword evidence="2" id="KW-0732">Signal</keyword>
<accession>A0ABS0HCI4</accession>
<organism evidence="3 4">
    <name type="scientific">Novosphingobium jiangmenense</name>
    <dbReference type="NCBI Taxonomy" id="2791981"/>
    <lineage>
        <taxon>Bacteria</taxon>
        <taxon>Pseudomonadati</taxon>
        <taxon>Pseudomonadota</taxon>
        <taxon>Alphaproteobacteria</taxon>
        <taxon>Sphingomonadales</taxon>
        <taxon>Sphingomonadaceae</taxon>
        <taxon>Novosphingobium</taxon>
    </lineage>
</organism>
<dbReference type="Proteomes" id="UP000600799">
    <property type="component" value="Unassembled WGS sequence"/>
</dbReference>
<dbReference type="EMBL" id="JADQDC010000001">
    <property type="protein sequence ID" value="MBF9149676.1"/>
    <property type="molecule type" value="Genomic_DNA"/>
</dbReference>
<feature type="transmembrane region" description="Helical" evidence="1">
    <location>
        <begin position="165"/>
        <end position="181"/>
    </location>
</feature>
<gene>
    <name evidence="3" type="ORF">I2488_01530</name>
</gene>
<keyword evidence="1" id="KW-1133">Transmembrane helix</keyword>